<dbReference type="GO" id="GO:0005524">
    <property type="term" value="F:ATP binding"/>
    <property type="evidence" value="ECO:0007669"/>
    <property type="project" value="UniProtKB-KW"/>
</dbReference>
<dbReference type="SUPFAM" id="SSF55073">
    <property type="entry name" value="Nucleotide cyclase"/>
    <property type="match status" value="1"/>
</dbReference>
<dbReference type="Gene3D" id="3.40.50.300">
    <property type="entry name" value="P-loop containing nucleotide triphosphate hydrolases"/>
    <property type="match status" value="1"/>
</dbReference>
<protein>
    <submittedName>
        <fullName evidence="4">Adenylate/guanylate cyclase domain-containing protein</fullName>
    </submittedName>
</protein>
<sequence length="770" mass="84252">MECPSCRADIPEESKFCDVCGAALPGRCPSCGASVRSGAKFCPACGKRLTASDRDLTAATPIVPTPHIVSAGASAERRQLTVMFCDLVNSTALSARLDPEDMRDVMRAYHDGCARVVARFEGFVAKYMGDGVLIYFGYPHAHEDDAERAVRAGLALVETIDTIALPPLGDLKLQMRVGIATGLVVVGDLIGSGAAQETAVVGETPNLAARMQGLAAPNTVVIAADTQRLTAGLFEYRDLGAVTLKGFAAPVRAWQVVGLSDIESRFEALRASSASAPLIGRDEELDLLMRRWQQAKGGEGRVVLLSGEPGIGKSSVTQAIKERLSGEPHIRLRYFCSPHHRDTPLHPIVSQLEHAAGFERDDNAERRLDKLRAMLALSTKDVRQTTALLADLLSIGGDRYPPLDLNPQRRKERTLEALLEQLAGLAAVRPVLMVFEDVHWIDPISLELLELTVERVPSLPVLLMITFRPEFQSPWTGDAHVTTLALNRLDRRHGTELVNHLTGNKELPSVILDQITAHADGVPLFVEELTKTILESGLLRDAGGRYVLTGPVPPMAIPTTLHASLTARLDRLAPTREVAQIGAAIGREFSYELLAALVPLPEGTLQEAVERLVHSELVFCRGIPPSATYTFKHALIQDAAYATLLRSRRQELHARIAKVLEDRFPETVEMHPEILAHHWSQAGLVEKAAYYEERTWLRTEGYQRRNERLGGWEIGVISYKLGNRYRCEVDNISPGTRLARGEGATRAEAEAQALKGAREMLAGTRVRPLS</sequence>
<dbReference type="GO" id="GO:0004016">
    <property type="term" value="F:adenylate cyclase activity"/>
    <property type="evidence" value="ECO:0007669"/>
    <property type="project" value="UniProtKB-ARBA"/>
</dbReference>
<dbReference type="InterPro" id="IPR041664">
    <property type="entry name" value="AAA_16"/>
</dbReference>
<dbReference type="GO" id="GO:0035556">
    <property type="term" value="P:intracellular signal transduction"/>
    <property type="evidence" value="ECO:0007669"/>
    <property type="project" value="InterPro"/>
</dbReference>
<evidence type="ECO:0000256" key="2">
    <source>
        <dbReference type="ARBA" id="ARBA00022840"/>
    </source>
</evidence>
<dbReference type="CDD" id="cd07302">
    <property type="entry name" value="CHD"/>
    <property type="match status" value="1"/>
</dbReference>
<gene>
    <name evidence="4" type="ORF">EH240_28075</name>
</gene>
<dbReference type="AlphaFoldDB" id="A0A3P3F8W2"/>
<dbReference type="Pfam" id="PF00211">
    <property type="entry name" value="Guanylate_cyc"/>
    <property type="match status" value="1"/>
</dbReference>
<keyword evidence="5" id="KW-1185">Reference proteome</keyword>
<dbReference type="RefSeq" id="WP_125004684.1">
    <property type="nucleotide sequence ID" value="NZ_RQXT01000046.1"/>
</dbReference>
<dbReference type="InterPro" id="IPR027417">
    <property type="entry name" value="P-loop_NTPase"/>
</dbReference>
<evidence type="ECO:0000256" key="1">
    <source>
        <dbReference type="ARBA" id="ARBA00022741"/>
    </source>
</evidence>
<dbReference type="GO" id="GO:0009190">
    <property type="term" value="P:cyclic nucleotide biosynthetic process"/>
    <property type="evidence" value="ECO:0007669"/>
    <property type="project" value="InterPro"/>
</dbReference>
<dbReference type="OrthoDB" id="9785312at2"/>
<organism evidence="4 5">
    <name type="scientific">Mesorhizobium tamadayense</name>
    <dbReference type="NCBI Taxonomy" id="425306"/>
    <lineage>
        <taxon>Bacteria</taxon>
        <taxon>Pseudomonadati</taxon>
        <taxon>Pseudomonadota</taxon>
        <taxon>Alphaproteobacteria</taxon>
        <taxon>Hyphomicrobiales</taxon>
        <taxon>Phyllobacteriaceae</taxon>
        <taxon>Mesorhizobium</taxon>
    </lineage>
</organism>
<proteinExistence type="predicted"/>
<dbReference type="Gene3D" id="3.30.70.1230">
    <property type="entry name" value="Nucleotide cyclase"/>
    <property type="match status" value="1"/>
</dbReference>
<keyword evidence="1" id="KW-0547">Nucleotide-binding</keyword>
<dbReference type="GO" id="GO:0005737">
    <property type="term" value="C:cytoplasm"/>
    <property type="evidence" value="ECO:0007669"/>
    <property type="project" value="TreeGrafter"/>
</dbReference>
<evidence type="ECO:0000313" key="4">
    <source>
        <dbReference type="EMBL" id="RRH93978.1"/>
    </source>
</evidence>
<dbReference type="Pfam" id="PF13191">
    <property type="entry name" value="AAA_16"/>
    <property type="match status" value="1"/>
</dbReference>
<dbReference type="SUPFAM" id="SSF52540">
    <property type="entry name" value="P-loop containing nucleoside triphosphate hydrolases"/>
    <property type="match status" value="1"/>
</dbReference>
<dbReference type="PANTHER" id="PTHR16305">
    <property type="entry name" value="TESTICULAR SOLUBLE ADENYLYL CYCLASE"/>
    <property type="match status" value="1"/>
</dbReference>
<dbReference type="InterPro" id="IPR025874">
    <property type="entry name" value="DZR"/>
</dbReference>
<evidence type="ECO:0000313" key="5">
    <source>
        <dbReference type="Proteomes" id="UP000273786"/>
    </source>
</evidence>
<name>A0A3P3F8W2_9HYPH</name>
<comment type="caution">
    <text evidence="4">The sequence shown here is derived from an EMBL/GenBank/DDBJ whole genome shotgun (WGS) entry which is preliminary data.</text>
</comment>
<dbReference type="Pfam" id="PF12773">
    <property type="entry name" value="DZR"/>
    <property type="match status" value="1"/>
</dbReference>
<reference evidence="4 5" key="1">
    <citation type="submission" date="2018-11" db="EMBL/GenBank/DDBJ databases">
        <title>the genome of Mesorhizobium tamadayense DSM 28320.</title>
        <authorList>
            <person name="Gao J."/>
        </authorList>
    </citation>
    <scope>NUCLEOTIDE SEQUENCE [LARGE SCALE GENOMIC DNA]</scope>
    <source>
        <strain evidence="4 5">DSM 28320</strain>
    </source>
</reference>
<accession>A0A3P3F8W2</accession>
<dbReference type="PANTHER" id="PTHR16305:SF28">
    <property type="entry name" value="GUANYLATE CYCLASE DOMAIN-CONTAINING PROTEIN"/>
    <property type="match status" value="1"/>
</dbReference>
<keyword evidence="2" id="KW-0067">ATP-binding</keyword>
<dbReference type="SMART" id="SM00044">
    <property type="entry name" value="CYCc"/>
    <property type="match status" value="1"/>
</dbReference>
<dbReference type="Proteomes" id="UP000273786">
    <property type="component" value="Unassembled WGS sequence"/>
</dbReference>
<dbReference type="InterPro" id="IPR001054">
    <property type="entry name" value="A/G_cyclase"/>
</dbReference>
<dbReference type="InterPro" id="IPR029787">
    <property type="entry name" value="Nucleotide_cyclase"/>
</dbReference>
<dbReference type="PROSITE" id="PS50125">
    <property type="entry name" value="GUANYLATE_CYCLASE_2"/>
    <property type="match status" value="1"/>
</dbReference>
<dbReference type="EMBL" id="RQXT01000046">
    <property type="protein sequence ID" value="RRH93978.1"/>
    <property type="molecule type" value="Genomic_DNA"/>
</dbReference>
<feature type="domain" description="Guanylate cyclase" evidence="3">
    <location>
        <begin position="81"/>
        <end position="212"/>
    </location>
</feature>
<evidence type="ECO:0000259" key="3">
    <source>
        <dbReference type="PROSITE" id="PS50125"/>
    </source>
</evidence>